<keyword evidence="2" id="KW-1185">Reference proteome</keyword>
<reference evidence="1 2" key="1">
    <citation type="submission" date="2023-04" db="EMBL/GenBank/DDBJ databases">
        <title>A novel bacteria isolated from coastal sediment.</title>
        <authorList>
            <person name="Liu X.-J."/>
            <person name="Du Z.-J."/>
        </authorList>
    </citation>
    <scope>NUCLEOTIDE SEQUENCE [LARGE SCALE GENOMIC DNA]</scope>
    <source>
        <strain evidence="1 2">SDUM461004</strain>
    </source>
</reference>
<organism evidence="1 2">
    <name type="scientific">Thalassobacterium sedimentorum</name>
    <dbReference type="NCBI Taxonomy" id="3041258"/>
    <lineage>
        <taxon>Bacteria</taxon>
        <taxon>Pseudomonadati</taxon>
        <taxon>Verrucomicrobiota</taxon>
        <taxon>Opitutia</taxon>
        <taxon>Puniceicoccales</taxon>
        <taxon>Coraliomargaritaceae</taxon>
        <taxon>Thalassobacterium</taxon>
    </lineage>
</organism>
<dbReference type="EMBL" id="JARXIC010000024">
    <property type="protein sequence ID" value="MDQ8195466.1"/>
    <property type="molecule type" value="Genomic_DNA"/>
</dbReference>
<dbReference type="Proteomes" id="UP001243717">
    <property type="component" value="Unassembled WGS sequence"/>
</dbReference>
<sequence length="463" mass="52451">MSQISDIRQQVQAGTLRLDLDYVHVRSQTGEWHHLVFPCWISTEDGQLLFHFRAGQRNAVSPEIAQLFDLSFGGGLVTVGSSDWLEVSARTATGVHVLLRSVSPVPHQTYSPNMVLSAAFDFGRIELPLSNMGQLSLPEVDQYLAGTLESEEERDQIAVNRPIRDWFQAVIPGVKLLIEPNGTSTVLQHPFHGELPSSRRCCYVGEVSGGEFCLENKDGDLEVIFRRDVDEASVEEARRIFDGILNAVGFMHGCHPWPGYFSHGRRGQTLECWVRPVSELQKGVLLPMRKSRMYFSEDGRNLFLRAAEFFSNEGEVVRYYNRSLWLMRSACDKHVAFPVRLMTLCSILEGVLKRFSRRYREDVDIATLRLGDADSWRSAVDRAGLDWQEFLPVYESRQTIRNQLAHGFDPDPGNRNSAREFDAYSRISGAIYILMAKRMGFRGQLERSQLEGDDLVDLGAITT</sequence>
<proteinExistence type="predicted"/>
<evidence type="ECO:0000313" key="2">
    <source>
        <dbReference type="Proteomes" id="UP001243717"/>
    </source>
</evidence>
<accession>A0ABU1AKX9</accession>
<comment type="caution">
    <text evidence="1">The sequence shown here is derived from an EMBL/GenBank/DDBJ whole genome shotgun (WGS) entry which is preliminary data.</text>
</comment>
<protein>
    <recommendedName>
        <fullName evidence="3">ApeA N-terminal domain-containing protein</fullName>
    </recommendedName>
</protein>
<evidence type="ECO:0008006" key="3">
    <source>
        <dbReference type="Google" id="ProtNLM"/>
    </source>
</evidence>
<evidence type="ECO:0000313" key="1">
    <source>
        <dbReference type="EMBL" id="MDQ8195466.1"/>
    </source>
</evidence>
<dbReference type="RefSeq" id="WP_308985916.1">
    <property type="nucleotide sequence ID" value="NZ_JARXIC010000024.1"/>
</dbReference>
<name>A0ABU1AKX9_9BACT</name>
<gene>
    <name evidence="1" type="ORF">QEH59_13605</name>
</gene>